<evidence type="ECO:0000256" key="12">
    <source>
        <dbReference type="ARBA" id="ARBA00038905"/>
    </source>
</evidence>
<keyword evidence="7 20" id="KW-0378">Hydrolase</keyword>
<dbReference type="InterPro" id="IPR020084">
    <property type="entry name" value="NUDIX_hydrolase_CS"/>
</dbReference>
<evidence type="ECO:0000256" key="7">
    <source>
        <dbReference type="ARBA" id="ARBA00022801"/>
    </source>
</evidence>
<dbReference type="PANTHER" id="PTHR47707">
    <property type="entry name" value="8-OXO-DGTP DIPHOSPHATASE"/>
    <property type="match status" value="1"/>
</dbReference>
<dbReference type="InterPro" id="IPR003561">
    <property type="entry name" value="Mutator_MutT"/>
</dbReference>
<dbReference type="InterPro" id="IPR047127">
    <property type="entry name" value="MutT-like"/>
</dbReference>
<evidence type="ECO:0000256" key="9">
    <source>
        <dbReference type="ARBA" id="ARBA00023204"/>
    </source>
</evidence>
<evidence type="ECO:0000313" key="20">
    <source>
        <dbReference type="EMBL" id="STY29375.1"/>
    </source>
</evidence>
<evidence type="ECO:0000256" key="6">
    <source>
        <dbReference type="ARBA" id="ARBA00022763"/>
    </source>
</evidence>
<proteinExistence type="inferred from homology"/>
<dbReference type="GO" id="GO:0006281">
    <property type="term" value="P:DNA repair"/>
    <property type="evidence" value="ECO:0007669"/>
    <property type="project" value="UniProtKB-KW"/>
</dbReference>
<evidence type="ECO:0000256" key="15">
    <source>
        <dbReference type="ARBA" id="ARBA00041979"/>
    </source>
</evidence>
<keyword evidence="8 18" id="KW-0460">Magnesium</keyword>
<dbReference type="PROSITE" id="PS00893">
    <property type="entry name" value="NUDIX_BOX"/>
    <property type="match status" value="1"/>
</dbReference>
<dbReference type="Gene3D" id="3.90.79.10">
    <property type="entry name" value="Nucleoside Triphosphate Pyrophosphohydrolase"/>
    <property type="match status" value="1"/>
</dbReference>
<feature type="binding site" evidence="18">
    <location>
        <position position="56"/>
    </location>
    <ligand>
        <name>Mg(2+)</name>
        <dbReference type="ChEBI" id="CHEBI:18420"/>
    </ligand>
</feature>
<dbReference type="Proteomes" id="UP000255297">
    <property type="component" value="Unassembled WGS sequence"/>
</dbReference>
<evidence type="ECO:0000256" key="14">
    <source>
        <dbReference type="ARBA" id="ARBA00041592"/>
    </source>
</evidence>
<evidence type="ECO:0000256" key="11">
    <source>
        <dbReference type="ARBA" id="ARBA00036904"/>
    </source>
</evidence>
<name>A0A378LQZ3_9GAMM</name>
<evidence type="ECO:0000256" key="2">
    <source>
        <dbReference type="ARBA" id="ARBA00005582"/>
    </source>
</evidence>
<dbReference type="PRINTS" id="PR00502">
    <property type="entry name" value="NUDIXFAMILY"/>
</dbReference>
<evidence type="ECO:0000256" key="8">
    <source>
        <dbReference type="ARBA" id="ARBA00022842"/>
    </source>
</evidence>
<keyword evidence="4" id="KW-0235">DNA replication</keyword>
<evidence type="ECO:0000256" key="1">
    <source>
        <dbReference type="ARBA" id="ARBA00001946"/>
    </source>
</evidence>
<keyword evidence="3" id="KW-0515">Mutator protein</keyword>
<keyword evidence="9" id="KW-0234">DNA repair</keyword>
<dbReference type="InterPro" id="IPR015797">
    <property type="entry name" value="NUDIX_hydrolase-like_dom_sf"/>
</dbReference>
<dbReference type="GO" id="GO:0008413">
    <property type="term" value="F:8-oxo-7,8-dihydroguanosine triphosphate pyrophosphatase activity"/>
    <property type="evidence" value="ECO:0007669"/>
    <property type="project" value="InterPro"/>
</dbReference>
<dbReference type="GO" id="GO:0044716">
    <property type="term" value="F:8-oxo-GDP phosphatase activity"/>
    <property type="evidence" value="ECO:0007669"/>
    <property type="project" value="TreeGrafter"/>
</dbReference>
<sequence length="137" mass="15527">MSISVAVAVIIDDKNRLLITQRPLHVPHGGYWEFPGGKLEKNETSKSALIREVKEEIGLEVHHCLLLGEVNHQYSDKSVKLIIFLVDQFSGTPLCLEGQLALKWVYFHELTSEQFPEANLQVISLVEKHLNTNRALN</sequence>
<comment type="cofactor">
    <cofactor evidence="1 18">
        <name>Mg(2+)</name>
        <dbReference type="ChEBI" id="CHEBI:18420"/>
    </cofactor>
</comment>
<evidence type="ECO:0000256" key="5">
    <source>
        <dbReference type="ARBA" id="ARBA00022723"/>
    </source>
</evidence>
<evidence type="ECO:0000256" key="3">
    <source>
        <dbReference type="ARBA" id="ARBA00022457"/>
    </source>
</evidence>
<dbReference type="GO" id="GO:0046872">
    <property type="term" value="F:metal ion binding"/>
    <property type="evidence" value="ECO:0007669"/>
    <property type="project" value="UniProtKB-KW"/>
</dbReference>
<accession>A0A378LQZ3</accession>
<evidence type="ECO:0000256" key="10">
    <source>
        <dbReference type="ARBA" id="ARBA00035861"/>
    </source>
</evidence>
<evidence type="ECO:0000256" key="4">
    <source>
        <dbReference type="ARBA" id="ARBA00022705"/>
    </source>
</evidence>
<dbReference type="EMBL" id="UGPB01000001">
    <property type="protein sequence ID" value="STY29375.1"/>
    <property type="molecule type" value="Genomic_DNA"/>
</dbReference>
<comment type="catalytic activity">
    <reaction evidence="11">
        <text>8-oxo-GTP + H2O = 8-oxo-GMP + diphosphate + H(+)</text>
        <dbReference type="Rhea" id="RHEA:67616"/>
        <dbReference type="ChEBI" id="CHEBI:15377"/>
        <dbReference type="ChEBI" id="CHEBI:15378"/>
        <dbReference type="ChEBI" id="CHEBI:33019"/>
        <dbReference type="ChEBI" id="CHEBI:143553"/>
        <dbReference type="ChEBI" id="CHEBI:145694"/>
    </reaction>
</comment>
<evidence type="ECO:0000256" key="16">
    <source>
        <dbReference type="ARBA" id="ARBA00042798"/>
    </source>
</evidence>
<feature type="binding site" evidence="17">
    <location>
        <position position="119"/>
    </location>
    <ligand>
        <name>8-oxo-dGTP</name>
        <dbReference type="ChEBI" id="CHEBI:77896"/>
    </ligand>
</feature>
<dbReference type="RefSeq" id="WP_035899043.1">
    <property type="nucleotide sequence ID" value="NZ_CAAAIS010000003.1"/>
</dbReference>
<dbReference type="PROSITE" id="PS51462">
    <property type="entry name" value="NUDIX"/>
    <property type="match status" value="1"/>
</dbReference>
<dbReference type="InterPro" id="IPR000086">
    <property type="entry name" value="NUDIX_hydrolase_dom"/>
</dbReference>
<dbReference type="EC" id="3.6.1.55" evidence="12"/>
<organism evidence="20 21">
    <name type="scientific">Legionella wadsworthii</name>
    <dbReference type="NCBI Taxonomy" id="28088"/>
    <lineage>
        <taxon>Bacteria</taxon>
        <taxon>Pseudomonadati</taxon>
        <taxon>Pseudomonadota</taxon>
        <taxon>Gammaproteobacteria</taxon>
        <taxon>Legionellales</taxon>
        <taxon>Legionellaceae</taxon>
        <taxon>Legionella</taxon>
    </lineage>
</organism>
<protein>
    <recommendedName>
        <fullName evidence="13">8-oxo-dGTP diphosphatase</fullName>
        <ecNumber evidence="12">3.6.1.55</ecNumber>
    </recommendedName>
    <alternativeName>
        <fullName evidence="16">7,8-dihydro-8-oxoguanine-triphosphatase</fullName>
    </alternativeName>
    <alternativeName>
        <fullName evidence="15">Mutator protein MutT</fullName>
    </alternativeName>
    <alternativeName>
        <fullName evidence="14">dGTP pyrophosphohydrolase</fullName>
    </alternativeName>
</protein>
<evidence type="ECO:0000256" key="13">
    <source>
        <dbReference type="ARBA" id="ARBA00040794"/>
    </source>
</evidence>
<evidence type="ECO:0000256" key="17">
    <source>
        <dbReference type="PIRSR" id="PIRSR603561-1"/>
    </source>
</evidence>
<feature type="binding site" evidence="17">
    <location>
        <position position="22"/>
    </location>
    <ligand>
        <name>8-oxo-dGTP</name>
        <dbReference type="ChEBI" id="CHEBI:77896"/>
    </ligand>
</feature>
<dbReference type="CDD" id="cd03425">
    <property type="entry name" value="NUDIX_MutT_NudA_like"/>
    <property type="match status" value="1"/>
</dbReference>
<dbReference type="STRING" id="1122170.GCA_000701265_00926"/>
<gene>
    <name evidence="20" type="primary">mutT_1</name>
    <name evidence="20" type="ORF">NCTC11532_01561</name>
</gene>
<dbReference type="Pfam" id="PF14815">
    <property type="entry name" value="NUDIX_4"/>
    <property type="match status" value="1"/>
</dbReference>
<dbReference type="AlphaFoldDB" id="A0A378LQZ3"/>
<dbReference type="InterPro" id="IPR020476">
    <property type="entry name" value="Nudix_hydrolase"/>
</dbReference>
<evidence type="ECO:0000256" key="18">
    <source>
        <dbReference type="PIRSR" id="PIRSR603561-2"/>
    </source>
</evidence>
<dbReference type="InterPro" id="IPR029119">
    <property type="entry name" value="MutY_C"/>
</dbReference>
<dbReference type="GO" id="GO:0044715">
    <property type="term" value="F:8-oxo-dGDP phosphatase activity"/>
    <property type="evidence" value="ECO:0007669"/>
    <property type="project" value="TreeGrafter"/>
</dbReference>
<comment type="catalytic activity">
    <reaction evidence="10">
        <text>8-oxo-dGTP + H2O = 8-oxo-dGMP + diphosphate + H(+)</text>
        <dbReference type="Rhea" id="RHEA:31575"/>
        <dbReference type="ChEBI" id="CHEBI:15377"/>
        <dbReference type="ChEBI" id="CHEBI:15378"/>
        <dbReference type="ChEBI" id="CHEBI:33019"/>
        <dbReference type="ChEBI" id="CHEBI:63224"/>
        <dbReference type="ChEBI" id="CHEBI:77896"/>
        <dbReference type="EC" id="3.6.1.55"/>
    </reaction>
</comment>
<keyword evidence="5 18" id="KW-0479">Metal-binding</keyword>
<dbReference type="GO" id="GO:0006260">
    <property type="term" value="P:DNA replication"/>
    <property type="evidence" value="ECO:0007669"/>
    <property type="project" value="UniProtKB-KW"/>
</dbReference>
<evidence type="ECO:0000313" key="21">
    <source>
        <dbReference type="Proteomes" id="UP000255297"/>
    </source>
</evidence>
<dbReference type="GO" id="GO:0035539">
    <property type="term" value="F:8-oxo-7,8-dihydrodeoxyguanosine triphosphate pyrophosphatase activity"/>
    <property type="evidence" value="ECO:0007669"/>
    <property type="project" value="UniProtKB-EC"/>
</dbReference>
<feature type="domain" description="Nudix hydrolase" evidence="19">
    <location>
        <begin position="1"/>
        <end position="128"/>
    </location>
</feature>
<feature type="binding site" evidence="17">
    <location>
        <begin position="33"/>
        <end position="36"/>
    </location>
    <ligand>
        <name>8-oxo-dGTP</name>
        <dbReference type="ChEBI" id="CHEBI:77896"/>
    </ligand>
</feature>
<keyword evidence="21" id="KW-1185">Reference proteome</keyword>
<comment type="similarity">
    <text evidence="2">Belongs to the Nudix hydrolase family.</text>
</comment>
<reference evidence="20 21" key="1">
    <citation type="submission" date="2018-06" db="EMBL/GenBank/DDBJ databases">
        <authorList>
            <consortium name="Pathogen Informatics"/>
            <person name="Doyle S."/>
        </authorList>
    </citation>
    <scope>NUCLEOTIDE SEQUENCE [LARGE SCALE GENOMIC DNA]</scope>
    <source>
        <strain evidence="20 21">NCTC11532</strain>
    </source>
</reference>
<feature type="binding site" evidence="18">
    <location>
        <position position="36"/>
    </location>
    <ligand>
        <name>Mg(2+)</name>
        <dbReference type="ChEBI" id="CHEBI:18420"/>
    </ligand>
</feature>
<dbReference type="PANTHER" id="PTHR47707:SF1">
    <property type="entry name" value="NUDIX HYDROLASE FAMILY PROTEIN"/>
    <property type="match status" value="1"/>
</dbReference>
<dbReference type="NCBIfam" id="TIGR00586">
    <property type="entry name" value="mutt"/>
    <property type="match status" value="1"/>
</dbReference>
<dbReference type="SUPFAM" id="SSF55811">
    <property type="entry name" value="Nudix"/>
    <property type="match status" value="1"/>
</dbReference>
<keyword evidence="6" id="KW-0227">DNA damage</keyword>
<dbReference type="OrthoDB" id="9810648at2"/>
<evidence type="ECO:0000259" key="19">
    <source>
        <dbReference type="PROSITE" id="PS51462"/>
    </source>
</evidence>